<gene>
    <name evidence="2" type="ORF">BPO_1532</name>
</gene>
<evidence type="ECO:0000313" key="2">
    <source>
        <dbReference type="EMBL" id="WOC52179.1"/>
    </source>
</evidence>
<keyword evidence="3" id="KW-1185">Reference proteome</keyword>
<feature type="region of interest" description="Disordered" evidence="1">
    <location>
        <begin position="17"/>
        <end position="44"/>
    </location>
</feature>
<feature type="compositionally biased region" description="Low complexity" evidence="1">
    <location>
        <begin position="30"/>
        <end position="44"/>
    </location>
</feature>
<organism evidence="2 3">
    <name type="scientific">Bergeyella porcorum</name>
    <dbReference type="NCBI Taxonomy" id="1735111"/>
    <lineage>
        <taxon>Bacteria</taxon>
        <taxon>Pseudomonadati</taxon>
        <taxon>Bacteroidota</taxon>
        <taxon>Flavobacteriia</taxon>
        <taxon>Flavobacteriales</taxon>
        <taxon>Weeksellaceae</taxon>
        <taxon>Bergeyella</taxon>
    </lineage>
</organism>
<dbReference type="EMBL" id="CP136426">
    <property type="protein sequence ID" value="WOC52179.1"/>
    <property type="molecule type" value="Genomic_DNA"/>
</dbReference>
<name>A0AAU0F2K7_9FLAO</name>
<dbReference type="Proteomes" id="UP001432059">
    <property type="component" value="Chromosome"/>
</dbReference>
<reference evidence="2" key="1">
    <citation type="submission" date="2023-10" db="EMBL/GenBank/DDBJ databases">
        <title>Characterization and whole genome sequencing of a novel strain of Bergeyella porcorum QD2021 isolated from pig.</title>
        <authorList>
            <person name="Liu G."/>
            <person name="Chen C."/>
            <person name="Han X."/>
        </authorList>
    </citation>
    <scope>NUCLEOTIDE SEQUENCE</scope>
    <source>
        <strain evidence="2">QD2021</strain>
    </source>
</reference>
<evidence type="ECO:0000313" key="3">
    <source>
        <dbReference type="Proteomes" id="UP001432059"/>
    </source>
</evidence>
<proteinExistence type="predicted"/>
<evidence type="ECO:0000256" key="1">
    <source>
        <dbReference type="SAM" id="MobiDB-lite"/>
    </source>
</evidence>
<dbReference type="AlphaFoldDB" id="A0AAU0F2K7"/>
<protein>
    <submittedName>
        <fullName evidence="2">Uncharacterized protein</fullName>
    </submittedName>
</protein>
<dbReference type="KEGG" id="bpor:BPO_1532"/>
<sequence length="44" mass="4727">MQSKKREKICGGIRRCSENNGSKIRNGCGSKSVDSPSSKKSINA</sequence>
<accession>A0AAU0F2K7</accession>